<dbReference type="Pfam" id="PF01307">
    <property type="entry name" value="Plant_vir_prot"/>
    <property type="match status" value="1"/>
</dbReference>
<keyword evidence="1" id="KW-0812">Transmembrane</keyword>
<dbReference type="KEGG" id="vg:80536460"/>
<feature type="transmembrane region" description="Helical" evidence="1">
    <location>
        <begin position="71"/>
        <end position="89"/>
    </location>
</feature>
<evidence type="ECO:0000313" key="3">
    <source>
        <dbReference type="Proteomes" id="UP000683155"/>
    </source>
</evidence>
<feature type="transmembrane region" description="Helical" evidence="1">
    <location>
        <begin position="12"/>
        <end position="30"/>
    </location>
</feature>
<sequence>MPLQPPPDHSWTYRILALGTAFALFTLTLTRDTSRHVGDPSHSLPFGGYYRDGSKVVHYNSPRATRPTSNTTLWALLPITLILVIHALHRLNHRDHSCRCNHCISTSQT</sequence>
<name>A0A650F245_9VIRU</name>
<dbReference type="Proteomes" id="UP000683155">
    <property type="component" value="Segment"/>
</dbReference>
<dbReference type="RefSeq" id="YP_010798310.1">
    <property type="nucleotide sequence ID" value="NC_076409.1"/>
</dbReference>
<keyword evidence="1" id="KW-0472">Membrane</keyword>
<dbReference type="GeneID" id="80536460"/>
<dbReference type="InterPro" id="IPR001896">
    <property type="entry name" value="Plant_vir_prot"/>
</dbReference>
<evidence type="ECO:0000256" key="1">
    <source>
        <dbReference type="SAM" id="Phobius"/>
    </source>
</evidence>
<organism evidence="2 3">
    <name type="scientific">Citrus yellow mottle-associated virus</name>
    <dbReference type="NCBI Taxonomy" id="2843960"/>
    <lineage>
        <taxon>Viruses</taxon>
        <taxon>Riboviria</taxon>
        <taxon>Orthornavirae</taxon>
        <taxon>Kitrinoviricota</taxon>
        <taxon>Alsuviricetes</taxon>
        <taxon>Tymovirales</taxon>
        <taxon>Alphaflexiviridae</taxon>
        <taxon>Potexvirus</taxon>
        <taxon>Mandarivirus</taxon>
        <taxon>Potexvirus citriflavimaculae</taxon>
    </lineage>
</organism>
<evidence type="ECO:0000313" key="2">
    <source>
        <dbReference type="EMBL" id="QGT76800.1"/>
    </source>
</evidence>
<keyword evidence="3" id="KW-1185">Reference proteome</keyword>
<protein>
    <submittedName>
        <fullName evidence="2">P3</fullName>
    </submittedName>
</protein>
<reference evidence="2" key="1">
    <citation type="submission" date="2019-05" db="EMBL/GenBank/DDBJ databases">
        <title>Citrus yellow mottle virus: a novel mandarivirus from Pakistan.</title>
        <authorList>
            <person name="Wu J."/>
        </authorList>
    </citation>
    <scope>NUCLEOTIDE SEQUENCE [LARGE SCALE GENOMIC DNA]</scope>
    <source>
        <strain evidence="2">CiYMV-PS</strain>
    </source>
</reference>
<proteinExistence type="predicted"/>
<keyword evidence="1" id="KW-1133">Transmembrane helix</keyword>
<accession>A0A650F245</accession>
<dbReference type="EMBL" id="MK957246">
    <property type="protein sequence ID" value="QGT76800.1"/>
    <property type="molecule type" value="Genomic_RNA"/>
</dbReference>